<dbReference type="EMBL" id="LAZR01065709">
    <property type="protein sequence ID" value="KKK54993.1"/>
    <property type="molecule type" value="Genomic_DNA"/>
</dbReference>
<feature type="non-terminal residue" evidence="2">
    <location>
        <position position="147"/>
    </location>
</feature>
<organism evidence="2">
    <name type="scientific">marine sediment metagenome</name>
    <dbReference type="NCBI Taxonomy" id="412755"/>
    <lineage>
        <taxon>unclassified sequences</taxon>
        <taxon>metagenomes</taxon>
        <taxon>ecological metagenomes</taxon>
    </lineage>
</organism>
<dbReference type="SUPFAM" id="SSF56300">
    <property type="entry name" value="Metallo-dependent phosphatases"/>
    <property type="match status" value="1"/>
</dbReference>
<dbReference type="InterPro" id="IPR029052">
    <property type="entry name" value="Metallo-depent_PP-like"/>
</dbReference>
<name>A0A0F8WEN6_9ZZZZ</name>
<comment type="caution">
    <text evidence="2">The sequence shown here is derived from an EMBL/GenBank/DDBJ whole genome shotgun (WGS) entry which is preliminary data.</text>
</comment>
<sequence>MQIVERTIKDNKAHLIPIGDTHLGLKEFRDDKFLSYREWILKRENVVVYLLGDIFETPINRAITCDEPIAPNGMTVSETVAYAYELFAPIRDRIVAVVMGNHELRSARLSGGDALGTLVMKLGLEDVYDAEQVLVQLKVGKIKYSIV</sequence>
<protein>
    <recommendedName>
        <fullName evidence="1">Calcineurin-like phosphoesterase domain-containing protein</fullName>
    </recommendedName>
</protein>
<reference evidence="2" key="1">
    <citation type="journal article" date="2015" name="Nature">
        <title>Complex archaea that bridge the gap between prokaryotes and eukaryotes.</title>
        <authorList>
            <person name="Spang A."/>
            <person name="Saw J.H."/>
            <person name="Jorgensen S.L."/>
            <person name="Zaremba-Niedzwiedzka K."/>
            <person name="Martijn J."/>
            <person name="Lind A.E."/>
            <person name="van Eijk R."/>
            <person name="Schleper C."/>
            <person name="Guy L."/>
            <person name="Ettema T.J."/>
        </authorList>
    </citation>
    <scope>NUCLEOTIDE SEQUENCE</scope>
</reference>
<evidence type="ECO:0000313" key="2">
    <source>
        <dbReference type="EMBL" id="KKK54993.1"/>
    </source>
</evidence>
<evidence type="ECO:0000259" key="1">
    <source>
        <dbReference type="Pfam" id="PF00149"/>
    </source>
</evidence>
<dbReference type="InterPro" id="IPR004843">
    <property type="entry name" value="Calcineurin-like_PHP"/>
</dbReference>
<dbReference type="Pfam" id="PF00149">
    <property type="entry name" value="Metallophos"/>
    <property type="match status" value="1"/>
</dbReference>
<dbReference type="GO" id="GO:0016787">
    <property type="term" value="F:hydrolase activity"/>
    <property type="evidence" value="ECO:0007669"/>
    <property type="project" value="InterPro"/>
</dbReference>
<gene>
    <name evidence="2" type="ORF">LCGC14_3079040</name>
</gene>
<dbReference type="Gene3D" id="3.60.21.10">
    <property type="match status" value="1"/>
</dbReference>
<proteinExistence type="predicted"/>
<accession>A0A0F8WEN6</accession>
<feature type="domain" description="Calcineurin-like phosphoesterase" evidence="1">
    <location>
        <begin position="18"/>
        <end position="106"/>
    </location>
</feature>
<dbReference type="AlphaFoldDB" id="A0A0F8WEN6"/>